<dbReference type="Proteomes" id="UP001226574">
    <property type="component" value="Unassembled WGS sequence"/>
</dbReference>
<comment type="caution">
    <text evidence="2">The sequence shown here is derived from an EMBL/GenBank/DDBJ whole genome shotgun (WGS) entry which is preliminary data.</text>
</comment>
<dbReference type="EMBL" id="JAVIFY010000021">
    <property type="protein sequence ID" value="MDQ9093815.1"/>
    <property type="molecule type" value="Genomic_DNA"/>
</dbReference>
<keyword evidence="3" id="KW-1185">Reference proteome</keyword>
<evidence type="ECO:0000313" key="2">
    <source>
        <dbReference type="EMBL" id="MDQ9093815.1"/>
    </source>
</evidence>
<dbReference type="InterPro" id="IPR014922">
    <property type="entry name" value="YdhG-like"/>
</dbReference>
<accession>A0ABU1BHL2</accession>
<dbReference type="SUPFAM" id="SSF159888">
    <property type="entry name" value="YdhG-like"/>
    <property type="match status" value="1"/>
</dbReference>
<feature type="domain" description="YdhG-like" evidence="1">
    <location>
        <begin position="25"/>
        <end position="127"/>
    </location>
</feature>
<proteinExistence type="predicted"/>
<evidence type="ECO:0000259" key="1">
    <source>
        <dbReference type="Pfam" id="PF08818"/>
    </source>
</evidence>
<name>A0ABU1BHL2_PSEHA</name>
<gene>
    <name evidence="2" type="ORF">RC083_19775</name>
</gene>
<sequence length="140" mass="15939">MAIKTQANQITLQECLANTDPKRLEDANQLIALFEKITQEPAIVWGKDIIGFGYYQYKYDSGQSGEWPLTGFSPRKTKLSIYIMPGFEHNEIVTLLNRLGKHTKGKSCLYINNLKNIDLAVLEQLIALSVKIMKVKYSEK</sequence>
<reference evidence="2 3" key="1">
    <citation type="submission" date="2023-08" db="EMBL/GenBank/DDBJ databases">
        <title>Pseudoalteromonas haloplanktis LL1 genome.</title>
        <authorList>
            <person name="Wu S."/>
        </authorList>
    </citation>
    <scope>NUCLEOTIDE SEQUENCE [LARGE SCALE GENOMIC DNA]</scope>
    <source>
        <strain evidence="2 3">LL1</strain>
    </source>
</reference>
<protein>
    <submittedName>
        <fullName evidence="2">DUF1801 domain-containing protein</fullName>
    </submittedName>
</protein>
<dbReference type="RefSeq" id="WP_309039721.1">
    <property type="nucleotide sequence ID" value="NZ_JAVIFY010000021.1"/>
</dbReference>
<evidence type="ECO:0000313" key="3">
    <source>
        <dbReference type="Proteomes" id="UP001226574"/>
    </source>
</evidence>
<organism evidence="2 3">
    <name type="scientific">Pseudoalteromonas haloplanktis</name>
    <name type="common">Alteromonas haloplanktis</name>
    <dbReference type="NCBI Taxonomy" id="228"/>
    <lineage>
        <taxon>Bacteria</taxon>
        <taxon>Pseudomonadati</taxon>
        <taxon>Pseudomonadota</taxon>
        <taxon>Gammaproteobacteria</taxon>
        <taxon>Alteromonadales</taxon>
        <taxon>Pseudoalteromonadaceae</taxon>
        <taxon>Pseudoalteromonas</taxon>
    </lineage>
</organism>
<dbReference type="Pfam" id="PF08818">
    <property type="entry name" value="DUF1801"/>
    <property type="match status" value="1"/>
</dbReference>